<dbReference type="Proteomes" id="UP000182248">
    <property type="component" value="Unassembled WGS sequence"/>
</dbReference>
<organism evidence="2 3">
    <name type="scientific">Sinomicrobium oceani</name>
    <dbReference type="NCBI Taxonomy" id="1150368"/>
    <lineage>
        <taxon>Bacteria</taxon>
        <taxon>Pseudomonadati</taxon>
        <taxon>Bacteroidota</taxon>
        <taxon>Flavobacteriia</taxon>
        <taxon>Flavobacteriales</taxon>
        <taxon>Flavobacteriaceae</taxon>
        <taxon>Sinomicrobium</taxon>
    </lineage>
</organism>
<reference evidence="2 3" key="1">
    <citation type="submission" date="2016-11" db="EMBL/GenBank/DDBJ databases">
        <authorList>
            <person name="Jaros S."/>
            <person name="Januszkiewicz K."/>
            <person name="Wedrychowicz H."/>
        </authorList>
    </citation>
    <scope>NUCLEOTIDE SEQUENCE [LARGE SCALE GENOMIC DNA]</scope>
    <source>
        <strain evidence="2 3">CGMCC 1.12145</strain>
    </source>
</reference>
<gene>
    <name evidence="2" type="ORF">SAMN02927921_03086</name>
</gene>
<sequence length="307" mass="35692">MKNIKGIKTGLVILTVLILFFLGYQYYRYTDLQNYLEDYKSSFVEDDIILDITDSHDEYGEVWPRNKKEMAEILEDIHNEREGKTQFIEKYGYNIKIDTVDVEDDTLKRSYVEYQLYSYGPDRSDGKLKNLPFNTGDGEELTNNVANIVFREVPFWKYLFMDKNFDIILVYAISEYDCALKRYHQIKVRTPEKKAVKMTSARILKPGSKSIGQADATYDRDEEDNIHTKELNQTLQAIQIALAQQYPDTPTEGLIFNYNGKRVRCICSFNVPDAPVTTIEKILTKKLNATTNYIGMTAFYMEVPVLQ</sequence>
<keyword evidence="1" id="KW-0472">Membrane</keyword>
<proteinExistence type="predicted"/>
<keyword evidence="1" id="KW-0812">Transmembrane</keyword>
<dbReference type="STRING" id="1150368.SAMN02927921_03086"/>
<keyword evidence="1" id="KW-1133">Transmembrane helix</keyword>
<evidence type="ECO:0000313" key="2">
    <source>
        <dbReference type="EMBL" id="SFW66113.1"/>
    </source>
</evidence>
<evidence type="ECO:0000313" key="3">
    <source>
        <dbReference type="Proteomes" id="UP000182248"/>
    </source>
</evidence>
<feature type="transmembrane region" description="Helical" evidence="1">
    <location>
        <begin position="7"/>
        <end position="27"/>
    </location>
</feature>
<dbReference type="EMBL" id="FPJE01000018">
    <property type="protein sequence ID" value="SFW66113.1"/>
    <property type="molecule type" value="Genomic_DNA"/>
</dbReference>
<name>A0A1K1R2H6_9FLAO</name>
<protein>
    <submittedName>
        <fullName evidence="2">Uncharacterized protein</fullName>
    </submittedName>
</protein>
<dbReference type="AlphaFoldDB" id="A0A1K1R2H6"/>
<accession>A0A1K1R2H6</accession>
<evidence type="ECO:0000256" key="1">
    <source>
        <dbReference type="SAM" id="Phobius"/>
    </source>
</evidence>
<dbReference type="OrthoDB" id="1464834at2"/>
<dbReference type="RefSeq" id="WP_072318281.1">
    <property type="nucleotide sequence ID" value="NZ_FPJE01000018.1"/>
</dbReference>
<keyword evidence="3" id="KW-1185">Reference proteome</keyword>